<dbReference type="SUPFAM" id="SSF50998">
    <property type="entry name" value="Quinoprotein alcohol dehydrogenase-like"/>
    <property type="match status" value="1"/>
</dbReference>
<dbReference type="Gene3D" id="2.130.10.10">
    <property type="entry name" value="YVTN repeat-like/Quinoprotein amine dehydrogenase"/>
    <property type="match status" value="1"/>
</dbReference>
<dbReference type="Gene3D" id="6.10.140.270">
    <property type="match status" value="1"/>
</dbReference>
<evidence type="ECO:0000313" key="16">
    <source>
        <dbReference type="Proteomes" id="UP000261540"/>
    </source>
</evidence>
<dbReference type="Proteomes" id="UP000261540">
    <property type="component" value="Unplaced"/>
</dbReference>
<evidence type="ECO:0000256" key="7">
    <source>
        <dbReference type="ARBA" id="ARBA00022737"/>
    </source>
</evidence>
<dbReference type="FunFam" id="1.10.220.100:FF:000001">
    <property type="entry name" value="Enhancer of mRNA-decapping protein 4"/>
    <property type="match status" value="1"/>
</dbReference>
<evidence type="ECO:0000256" key="6">
    <source>
        <dbReference type="ARBA" id="ARBA00022574"/>
    </source>
</evidence>
<dbReference type="SMART" id="SM00320">
    <property type="entry name" value="WD40"/>
    <property type="match status" value="3"/>
</dbReference>
<proteinExistence type="inferred from homology"/>
<dbReference type="PANTHER" id="PTHR15598">
    <property type="entry name" value="ENHANCER OF MRNA-DECAPPING PROTEIN 4"/>
    <property type="match status" value="1"/>
</dbReference>
<dbReference type="PANTHER" id="PTHR15598:SF5">
    <property type="entry name" value="ENHANCER OF MRNA-DECAPPING PROTEIN 4"/>
    <property type="match status" value="1"/>
</dbReference>
<name>A0A3B3R8C7_9TELE</name>
<dbReference type="Pfam" id="PF21289">
    <property type="entry name" value="EDC4_C"/>
    <property type="match status" value="1"/>
</dbReference>
<feature type="domain" description="Enhancer of mRNA-decapping protein 4 C-terminal" evidence="14">
    <location>
        <begin position="1156"/>
        <end position="1273"/>
    </location>
</feature>
<dbReference type="InterPro" id="IPR044938">
    <property type="entry name" value="EDC4_C_sf"/>
</dbReference>
<evidence type="ECO:0000256" key="12">
    <source>
        <dbReference type="SAM" id="MobiDB-lite"/>
    </source>
</evidence>
<accession>A0A3B3R8C7</accession>
<evidence type="ECO:0000259" key="14">
    <source>
        <dbReference type="Pfam" id="PF21289"/>
    </source>
</evidence>
<organism evidence="15 16">
    <name type="scientific">Paramormyrops kingsleyae</name>
    <dbReference type="NCBI Taxonomy" id="1676925"/>
    <lineage>
        <taxon>Eukaryota</taxon>
        <taxon>Metazoa</taxon>
        <taxon>Chordata</taxon>
        <taxon>Craniata</taxon>
        <taxon>Vertebrata</taxon>
        <taxon>Euteleostomi</taxon>
        <taxon>Actinopterygii</taxon>
        <taxon>Neopterygii</taxon>
        <taxon>Teleostei</taxon>
        <taxon>Osteoglossocephala</taxon>
        <taxon>Osteoglossomorpha</taxon>
        <taxon>Osteoglossiformes</taxon>
        <taxon>Mormyridae</taxon>
        <taxon>Paramormyrops</taxon>
    </lineage>
</organism>
<feature type="compositionally biased region" description="Basic and acidic residues" evidence="12">
    <location>
        <begin position="794"/>
        <end position="805"/>
    </location>
</feature>
<evidence type="ECO:0000256" key="3">
    <source>
        <dbReference type="ARBA" id="ARBA00009639"/>
    </source>
</evidence>
<evidence type="ECO:0000256" key="5">
    <source>
        <dbReference type="ARBA" id="ARBA00022490"/>
    </source>
</evidence>
<evidence type="ECO:0000256" key="9">
    <source>
        <dbReference type="ARBA" id="ARBA00023242"/>
    </source>
</evidence>
<dbReference type="InterPro" id="IPR032401">
    <property type="entry name" value="EDC4_WD40"/>
</dbReference>
<evidence type="ECO:0000256" key="10">
    <source>
        <dbReference type="PROSITE-ProRule" id="PRU00221"/>
    </source>
</evidence>
<dbReference type="InterPro" id="IPR045152">
    <property type="entry name" value="EDC4-like"/>
</dbReference>
<keyword evidence="16" id="KW-1185">Reference proteome</keyword>
<sequence>MASNAHIDVEDATQHLRDILKLDRTGSGAGESQKTSFNGDLNGLFGSGILIPDEGVTCPPAKTMSAQDRQIIHLSGDDRSIGIAISSNDVEIVASHDSNIKSEARSSNKVKIQPMANYDWEHKYYYGNLIAVSNSYLAYVIRGHNSSAMIRVLSVNAAERALLKGFAGVVADLAFSHLDSDQLACVDEAGGLFVWQLSSRGGKIRDEIIVHVLRPSDTPLNPNRRLIWCPFIPEEGEVGPEEMFQTLALLHEDRAEVWDLDILTASQSSWPADSAALTDGFITVRGHRAPISEGALSPDGAILATASHDGYLKFWQIYIEGPNSPRCLLEWKPHDGRPLSCLLFCDNHKQQDPEVPFWRFLITGADQSSELKMWCTVSWTCLFSPDPFSSPIIPSLKVSLDLTATYLVLTDVQRKVLYVMELAQDLERGHAHFSAISEFLLAHPVLSFGVLDTSRRRAPDSEGLPLDEESESATNDGGQGALEAKTGVQIKLYCIHTKSLQDVQIWFQPHLGPGNSQFPSPANTQAGLGLTQTHPLAGYVLEAGAEGLCSDTGARIPALPSPADFLSPAGDTKPKLMTPDAFMTPSASVLCPGTSLPALSVTPSIISLSLSTISPCSAFSRYSQHLCAGLQTAPNPPLEPLLASQASPTRERSPDVISSASAAAPQDAPAVASETLPREAAAHPAGAARTHGHRDAEQEGSGISTDTPASLPWPAAPDITRETCGSLRDGGLLDRSTEEMKDKQKSSPYRRRPYSLARNDSQGGSTEQSDHDDEVASPTSFSGNCGSQSTCRLPGKDWKMSPRGPDKLRRQALKEAGWPVLSMQVSMDLLQEVLRSQQREIAELRQGQLELQQLLMGSADGLQSSILRHIEIVTVTRQEQDQLRMELVLAAEQQEARLVQDHLSEQLVQALGSTLSGRLERLLREEMRRTLPHTISSSLEPLSAQLSTAVSSKLTSVEGTLKENVVRVTKSKNTTEAIGRAAAEVLQGPIQASYRDTFDSVVLPLFEKGCQSMFLQINDSFRQGTQEYIQQLESQARSRRQRERERDARDPLLVHLQHVIGAFHGCSSRLGSATLAGVRAEIQHQLHTLVGNLQDSILVQVQRAVKGEVSQAVKEQQAVVTCSIMQAMRSAAGSPAPPAPPAQVDYQAQQASVLLLLQQGFINQAFQQALSAADLDLVLYVCETVDSQLVFGRPPCPLIQPVLLSLIQQLSTNLATRSELKISYLEEALLNLDHSDPVTRDHMSSVLTQVRQKLFQFLQLELHSPLGMRARRLLLMLQGLLLH</sequence>
<evidence type="ECO:0000256" key="4">
    <source>
        <dbReference type="ARBA" id="ARBA00015762"/>
    </source>
</evidence>
<evidence type="ECO:0000259" key="13">
    <source>
        <dbReference type="Pfam" id="PF16529"/>
    </source>
</evidence>
<keyword evidence="6 10" id="KW-0853">WD repeat</keyword>
<dbReference type="PROSITE" id="PS50082">
    <property type="entry name" value="WD_REPEATS_2"/>
    <property type="match status" value="1"/>
</dbReference>
<dbReference type="Gene3D" id="1.10.220.100">
    <property type="entry name" value="conserved c-terminal region of ge- 1"/>
    <property type="match status" value="1"/>
</dbReference>
<feature type="compositionally biased region" description="Low complexity" evidence="12">
    <location>
        <begin position="658"/>
        <end position="675"/>
    </location>
</feature>
<protein>
    <recommendedName>
        <fullName evidence="4">Enhancer of mRNA-decapping protein 4</fullName>
    </recommendedName>
</protein>
<dbReference type="GeneTree" id="ENSGT00510000047791"/>
<keyword evidence="5" id="KW-0963">Cytoplasm</keyword>
<dbReference type="InterPro" id="IPR049404">
    <property type="entry name" value="EDC4_C"/>
</dbReference>
<keyword evidence="8 11" id="KW-0175">Coiled coil</keyword>
<dbReference type="InterPro" id="IPR011047">
    <property type="entry name" value="Quinoprotein_ADH-like_sf"/>
</dbReference>
<evidence type="ECO:0000256" key="11">
    <source>
        <dbReference type="SAM" id="Coils"/>
    </source>
</evidence>
<evidence type="ECO:0000313" key="15">
    <source>
        <dbReference type="Ensembl" id="ENSPKIP00000013886.1"/>
    </source>
</evidence>
<feature type="region of interest" description="Disordered" evidence="12">
    <location>
        <begin position="634"/>
        <end position="805"/>
    </location>
</feature>
<reference evidence="15" key="1">
    <citation type="submission" date="2025-08" db="UniProtKB">
        <authorList>
            <consortium name="Ensembl"/>
        </authorList>
    </citation>
    <scope>IDENTIFICATION</scope>
</reference>
<comment type="subcellular location">
    <subcellularLocation>
        <location evidence="2">Cytoplasm</location>
        <location evidence="2">P-body</location>
    </subcellularLocation>
    <subcellularLocation>
        <location evidence="1">Nucleus</location>
    </subcellularLocation>
</comment>
<feature type="compositionally biased region" description="Polar residues" evidence="12">
    <location>
        <begin position="777"/>
        <end position="791"/>
    </location>
</feature>
<dbReference type="GO" id="GO:0031087">
    <property type="term" value="P:deadenylation-independent decapping of nuclear-transcribed mRNA"/>
    <property type="evidence" value="ECO:0007669"/>
    <property type="project" value="InterPro"/>
</dbReference>
<feature type="repeat" description="WD" evidence="10">
    <location>
        <begin position="284"/>
        <end position="317"/>
    </location>
</feature>
<evidence type="ECO:0000256" key="2">
    <source>
        <dbReference type="ARBA" id="ARBA00004201"/>
    </source>
</evidence>
<feature type="region of interest" description="Disordered" evidence="12">
    <location>
        <begin position="456"/>
        <end position="480"/>
    </location>
</feature>
<dbReference type="GO" id="GO:0005634">
    <property type="term" value="C:nucleus"/>
    <property type="evidence" value="ECO:0007669"/>
    <property type="project" value="UniProtKB-SubCell"/>
</dbReference>
<dbReference type="Ensembl" id="ENSPKIT00000038316.1">
    <property type="protein sequence ID" value="ENSPKIP00000013886.1"/>
    <property type="gene ID" value="ENSPKIG00000001025.1"/>
</dbReference>
<keyword evidence="9" id="KW-0539">Nucleus</keyword>
<feature type="compositionally biased region" description="Basic and acidic residues" evidence="12">
    <location>
        <begin position="731"/>
        <end position="745"/>
    </location>
</feature>
<feature type="domain" description="Enhancer of mRNA-decapping protein 4 WD40 repeat region" evidence="13">
    <location>
        <begin position="107"/>
        <end position="425"/>
    </location>
</feature>
<dbReference type="Pfam" id="PF16529">
    <property type="entry name" value="Ge1_WD40"/>
    <property type="match status" value="1"/>
</dbReference>
<comment type="similarity">
    <text evidence="3">Belongs to the WD repeat EDC4 family.</text>
</comment>
<dbReference type="InterPro" id="IPR015943">
    <property type="entry name" value="WD40/YVTN_repeat-like_dom_sf"/>
</dbReference>
<reference evidence="15" key="2">
    <citation type="submission" date="2025-09" db="UniProtKB">
        <authorList>
            <consortium name="Ensembl"/>
        </authorList>
    </citation>
    <scope>IDENTIFICATION</scope>
</reference>
<dbReference type="GO" id="GO:0000932">
    <property type="term" value="C:P-body"/>
    <property type="evidence" value="ECO:0007669"/>
    <property type="project" value="UniProtKB-SubCell"/>
</dbReference>
<dbReference type="FunFam" id="2.130.10.10:FF:000138">
    <property type="entry name" value="Enhancer of mRNA-decapping protein 4"/>
    <property type="match status" value="1"/>
</dbReference>
<dbReference type="PROSITE" id="PS50294">
    <property type="entry name" value="WD_REPEATS_REGION"/>
    <property type="match status" value="1"/>
</dbReference>
<feature type="compositionally biased region" description="Polar residues" evidence="12">
    <location>
        <begin position="758"/>
        <end position="767"/>
    </location>
</feature>
<evidence type="ECO:0000256" key="8">
    <source>
        <dbReference type="ARBA" id="ARBA00023054"/>
    </source>
</evidence>
<feature type="coiled-coil region" evidence="11">
    <location>
        <begin position="827"/>
        <end position="854"/>
    </location>
</feature>
<keyword evidence="7" id="KW-0677">Repeat</keyword>
<evidence type="ECO:0000256" key="1">
    <source>
        <dbReference type="ARBA" id="ARBA00004123"/>
    </source>
</evidence>
<dbReference type="InterPro" id="IPR001680">
    <property type="entry name" value="WD40_rpt"/>
</dbReference>